<dbReference type="EMBL" id="CAIIXF020000008">
    <property type="protein sequence ID" value="CAH1792501.1"/>
    <property type="molecule type" value="Genomic_DNA"/>
</dbReference>
<feature type="compositionally biased region" description="Polar residues" evidence="2">
    <location>
        <begin position="130"/>
        <end position="139"/>
    </location>
</feature>
<gene>
    <name evidence="3" type="ORF">OFUS_LOCUS17459</name>
</gene>
<feature type="region of interest" description="Disordered" evidence="2">
    <location>
        <begin position="50"/>
        <end position="212"/>
    </location>
</feature>
<evidence type="ECO:0000313" key="4">
    <source>
        <dbReference type="Proteomes" id="UP000749559"/>
    </source>
</evidence>
<feature type="compositionally biased region" description="Polar residues" evidence="2">
    <location>
        <begin position="87"/>
        <end position="103"/>
    </location>
</feature>
<comment type="caution">
    <text evidence="3">The sequence shown here is derived from an EMBL/GenBank/DDBJ whole genome shotgun (WGS) entry which is preliminary data.</text>
</comment>
<reference evidence="3" key="1">
    <citation type="submission" date="2022-03" db="EMBL/GenBank/DDBJ databases">
        <authorList>
            <person name="Martin C."/>
        </authorList>
    </citation>
    <scope>NUCLEOTIDE SEQUENCE</scope>
</reference>
<evidence type="ECO:0000256" key="2">
    <source>
        <dbReference type="SAM" id="MobiDB-lite"/>
    </source>
</evidence>
<feature type="compositionally biased region" description="Basic and acidic residues" evidence="2">
    <location>
        <begin position="142"/>
        <end position="160"/>
    </location>
</feature>
<dbReference type="AlphaFoldDB" id="A0A8S4PHD2"/>
<protein>
    <submittedName>
        <fullName evidence="3">Uncharacterized protein</fullName>
    </submittedName>
</protein>
<organism evidence="3 4">
    <name type="scientific">Owenia fusiformis</name>
    <name type="common">Polychaete worm</name>
    <dbReference type="NCBI Taxonomy" id="6347"/>
    <lineage>
        <taxon>Eukaryota</taxon>
        <taxon>Metazoa</taxon>
        <taxon>Spiralia</taxon>
        <taxon>Lophotrochozoa</taxon>
        <taxon>Annelida</taxon>
        <taxon>Polychaeta</taxon>
        <taxon>Sedentaria</taxon>
        <taxon>Canalipalpata</taxon>
        <taxon>Sabellida</taxon>
        <taxon>Oweniida</taxon>
        <taxon>Oweniidae</taxon>
        <taxon>Owenia</taxon>
    </lineage>
</organism>
<sequence>MKQGQKSDFDLLNKQIKDLETKVSQLQTVCSPVLIAQQLHTIVPAADRLDSNNPLIDKQGDQPTSNPENPNTTVVDKQRDKTADDCGNQNINTGTNKQHQSLTELPLPSIGRGRGRGRNASAPEGRNPGISHQKSGMTKSTKHAELRPDKRRDQDKRRIEVVIGTNPNKEDEPSQLWTDVVRRKRPPTNNNTKSSDKDIPVPKRSSRSLRGVQREKGITLYVENIEKDDSDSDDDIKQQVIQQAKHHNIRIMQCYVIHNRVSQYSVGYKIVVPLSCGQRAQLQSTWPAPIKCREWVSKRKWDNAPFIDSEFDQDDIYRSTKEYDSVNSERRYYA</sequence>
<feature type="coiled-coil region" evidence="1">
    <location>
        <begin position="2"/>
        <end position="29"/>
    </location>
</feature>
<proteinExistence type="predicted"/>
<keyword evidence="1" id="KW-0175">Coiled coil</keyword>
<name>A0A8S4PHD2_OWEFU</name>
<keyword evidence="4" id="KW-1185">Reference proteome</keyword>
<evidence type="ECO:0000256" key="1">
    <source>
        <dbReference type="SAM" id="Coils"/>
    </source>
</evidence>
<dbReference type="Proteomes" id="UP000749559">
    <property type="component" value="Unassembled WGS sequence"/>
</dbReference>
<feature type="compositionally biased region" description="Polar residues" evidence="2">
    <location>
        <begin position="61"/>
        <end position="75"/>
    </location>
</feature>
<accession>A0A8S4PHD2</accession>
<feature type="non-terminal residue" evidence="3">
    <location>
        <position position="334"/>
    </location>
</feature>
<evidence type="ECO:0000313" key="3">
    <source>
        <dbReference type="EMBL" id="CAH1792501.1"/>
    </source>
</evidence>